<evidence type="ECO:0000259" key="2">
    <source>
        <dbReference type="Pfam" id="PF20009"/>
    </source>
</evidence>
<evidence type="ECO:0000313" key="3">
    <source>
        <dbReference type="EMBL" id="SDF71573.1"/>
    </source>
</evidence>
<sequence length="939" mass="99497">MKNELLTPFIKAVSIGLVVMTGWNQVHGQATIVVAAKSQSETGQTFGFTSNLPGAATFSLTDNEAFIGAQDVAVGQNNRVWVTAKTTNGNGLGAVYFRSAGSTTWTQVPTASASRLDVDRNGLAYMIGGGGGLKQLYSSNGSSPTLLGGTMIEDVGASAGNLQPLYVIAGTEQAVYRFNLNNGNLTQISNLRGTRLDVAPDGTLWIVGLNGNGIYHVTVTGDTYSEADFYPGPYKDITVSADGSVWAAGTLNTFKFDGTTFVLDQNSGGFGTGLYGGHGGISAGSDGDTPFVTYYSTLGPTQSSQAGRLLQRVEDGTWLDDHTVNTTNGNTVLYNVAPGTYTITQNSPASPWELTNITTSSSAISTNLAARSAVITVAANQTALVEFNNSHIISEVISNVCGENYTEDFGSAGTTQPRFGGPLENGWTSYHYDGAGNSAAVGAGWYSIVNNNTNLFFNGNYEDHTPGDVGGYYMFINGGFSKDELFRRRFSGLVPGATYFLSIWVRGNNSDAQILPNLLLEARTTGGAELGVTSTGDIRLINGQLAWQEFKLQFQADQSGIADFIIRNNQQVPGVIGNDFSIDDITLGTGCDYGDAPESYQTSMASNGPSHKVTDFLKLGALSDADVDGMPSADSKGDDISGLADEDGIASFPAILGGSSRAITNYSVQVALTNVIGTTANLCGWIDWNGNGIFDTSEGVCTTVPDGATSAVLTWPTATLEGETGRAGTHARFRTTTDVLTVSTAGSSAKDGEVEDYFIPFASPLPVTLSTFTVEKQEQASVLKWSTTSETNSNRFEIERSADGKIWAKIGSVDSHRESSVAREYIFTDSAPIHAENLYRLKMVDNDDTYSYSRIRSIIFGSGTAAIAFPNPATERIRIANVEKVKQVTVVNAAGVKVLQSEKISAEGIDVQKLAAGTYILNIVLLDGTQHTHKIVIAK</sequence>
<name>A0A1G7NC07_9BACT</name>
<dbReference type="Proteomes" id="UP000198748">
    <property type="component" value="Unassembled WGS sequence"/>
</dbReference>
<dbReference type="AlphaFoldDB" id="A0A1G7NC07"/>
<keyword evidence="4" id="KW-1185">Reference proteome</keyword>
<dbReference type="InterPro" id="IPR026444">
    <property type="entry name" value="Secre_tail"/>
</dbReference>
<accession>A0A1G7NC07</accession>
<dbReference type="RefSeq" id="WP_090153874.1">
    <property type="nucleotide sequence ID" value="NZ_FNAN01000012.1"/>
</dbReference>
<organism evidence="3 4">
    <name type="scientific">Dyadobacter soli</name>
    <dbReference type="NCBI Taxonomy" id="659014"/>
    <lineage>
        <taxon>Bacteria</taxon>
        <taxon>Pseudomonadati</taxon>
        <taxon>Bacteroidota</taxon>
        <taxon>Cytophagia</taxon>
        <taxon>Cytophagales</taxon>
        <taxon>Spirosomataceae</taxon>
        <taxon>Dyadobacter</taxon>
    </lineage>
</organism>
<dbReference type="SUPFAM" id="SSF63829">
    <property type="entry name" value="Calcium-dependent phosphotriesterase"/>
    <property type="match status" value="1"/>
</dbReference>
<reference evidence="4" key="1">
    <citation type="submission" date="2016-10" db="EMBL/GenBank/DDBJ databases">
        <authorList>
            <person name="Varghese N."/>
            <person name="Submissions S."/>
        </authorList>
    </citation>
    <scope>NUCLEOTIDE SEQUENCE [LARGE SCALE GENOMIC DNA]</scope>
    <source>
        <strain evidence="4">DSM 25329</strain>
    </source>
</reference>
<evidence type="ECO:0000313" key="4">
    <source>
        <dbReference type="Proteomes" id="UP000198748"/>
    </source>
</evidence>
<dbReference type="STRING" id="659014.SAMN04487996_1129"/>
<proteinExistence type="predicted"/>
<dbReference type="EMBL" id="FNAN01000012">
    <property type="protein sequence ID" value="SDF71573.1"/>
    <property type="molecule type" value="Genomic_DNA"/>
</dbReference>
<feature type="domain" description="Secretion system C-terminal sorting" evidence="1">
    <location>
        <begin position="869"/>
        <end position="937"/>
    </location>
</feature>
<dbReference type="Pfam" id="PF18962">
    <property type="entry name" value="Por_Secre_tail"/>
    <property type="match status" value="1"/>
</dbReference>
<gene>
    <name evidence="3" type="ORF">SAMN04487996_1129</name>
</gene>
<protein>
    <submittedName>
        <fullName evidence="3">Por secretion system C-terminal sorting domain-containing protein</fullName>
    </submittedName>
</protein>
<dbReference type="Pfam" id="PF20009">
    <property type="entry name" value="GEVED"/>
    <property type="match status" value="1"/>
</dbReference>
<dbReference type="NCBIfam" id="TIGR04183">
    <property type="entry name" value="Por_Secre_tail"/>
    <property type="match status" value="1"/>
</dbReference>
<feature type="domain" description="GEVED" evidence="2">
    <location>
        <begin position="682"/>
        <end position="759"/>
    </location>
</feature>
<dbReference type="InterPro" id="IPR045474">
    <property type="entry name" value="GEVED"/>
</dbReference>
<dbReference type="OrthoDB" id="615363at2"/>
<evidence type="ECO:0000259" key="1">
    <source>
        <dbReference type="Pfam" id="PF18962"/>
    </source>
</evidence>